<name>A0ACB9QE90_BAUVA</name>
<evidence type="ECO:0000313" key="1">
    <source>
        <dbReference type="EMBL" id="KAI4356975.1"/>
    </source>
</evidence>
<evidence type="ECO:0000313" key="2">
    <source>
        <dbReference type="Proteomes" id="UP000828941"/>
    </source>
</evidence>
<proteinExistence type="predicted"/>
<dbReference type="Proteomes" id="UP000828941">
    <property type="component" value="Chromosome 1"/>
</dbReference>
<organism evidence="1 2">
    <name type="scientific">Bauhinia variegata</name>
    <name type="common">Purple orchid tree</name>
    <name type="synonym">Phanera variegata</name>
    <dbReference type="NCBI Taxonomy" id="167791"/>
    <lineage>
        <taxon>Eukaryota</taxon>
        <taxon>Viridiplantae</taxon>
        <taxon>Streptophyta</taxon>
        <taxon>Embryophyta</taxon>
        <taxon>Tracheophyta</taxon>
        <taxon>Spermatophyta</taxon>
        <taxon>Magnoliopsida</taxon>
        <taxon>eudicotyledons</taxon>
        <taxon>Gunneridae</taxon>
        <taxon>Pentapetalae</taxon>
        <taxon>rosids</taxon>
        <taxon>fabids</taxon>
        <taxon>Fabales</taxon>
        <taxon>Fabaceae</taxon>
        <taxon>Cercidoideae</taxon>
        <taxon>Cercideae</taxon>
        <taxon>Bauhiniinae</taxon>
        <taxon>Bauhinia</taxon>
    </lineage>
</organism>
<gene>
    <name evidence="1" type="ORF">L6164_000952</name>
</gene>
<reference evidence="1 2" key="1">
    <citation type="journal article" date="2022" name="DNA Res.">
        <title>Chromosomal-level genome assembly of the orchid tree Bauhinia variegata (Leguminosae; Cercidoideae) supports the allotetraploid origin hypothesis of Bauhinia.</title>
        <authorList>
            <person name="Zhong Y."/>
            <person name="Chen Y."/>
            <person name="Zheng D."/>
            <person name="Pang J."/>
            <person name="Liu Y."/>
            <person name="Luo S."/>
            <person name="Meng S."/>
            <person name="Qian L."/>
            <person name="Wei D."/>
            <person name="Dai S."/>
            <person name="Zhou R."/>
        </authorList>
    </citation>
    <scope>NUCLEOTIDE SEQUENCE [LARGE SCALE GENOMIC DNA]</scope>
    <source>
        <strain evidence="1">BV-YZ2020</strain>
    </source>
</reference>
<protein>
    <submittedName>
        <fullName evidence="1">Uncharacterized protein</fullName>
    </submittedName>
</protein>
<comment type="caution">
    <text evidence="1">The sequence shown here is derived from an EMBL/GenBank/DDBJ whole genome shotgun (WGS) entry which is preliminary data.</text>
</comment>
<sequence length="377" mass="42132">MGNLLKLHSSVSFLCFLLLSTWVGLLFAVELIPIGVVLDTNSSVGTVAQSCISMAHLDFYERHPNYRTKLDLRIRDSENDVVTAASAALDLIENERVHAIIGPQTSEHAKFIIELGAKAKIPIISFSATSPSLYPTRNQFFIRTAQDDCSQVKAIASIIEAFGWREIVPIYENTEYGKGLIPCLNDAFEAIDTRVPYRSVIDPRSYETQILEELHKITNHTSTKIFLVHMTKELGSKFFPAAEKAGMMTEGYAWIVTEGLSSLLDPMEPEVINSMQGVLGVRPRVPNTTRVEDFRKRWNSSTEVTLFGLWAYDTVWALAMAVEKAGITNSTSQKKNDTNNSTGILDFADVRISETGPRLLNEILATKFRGLWEFQFG</sequence>
<accession>A0ACB9QE90</accession>
<dbReference type="EMBL" id="CM039426">
    <property type="protein sequence ID" value="KAI4356975.1"/>
    <property type="molecule type" value="Genomic_DNA"/>
</dbReference>
<keyword evidence="2" id="KW-1185">Reference proteome</keyword>